<dbReference type="PANTHER" id="PTHR47469">
    <property type="entry name" value="MONOOXYGENASE-LIKE"/>
    <property type="match status" value="1"/>
</dbReference>
<dbReference type="PRINTS" id="PR00420">
    <property type="entry name" value="RNGMNOXGNASE"/>
</dbReference>
<dbReference type="Gene3D" id="3.30.9.60">
    <property type="match status" value="1"/>
</dbReference>
<organism evidence="3 4">
    <name type="scientific">Lepraria finkii</name>
    <dbReference type="NCBI Taxonomy" id="1340010"/>
    <lineage>
        <taxon>Eukaryota</taxon>
        <taxon>Fungi</taxon>
        <taxon>Dikarya</taxon>
        <taxon>Ascomycota</taxon>
        <taxon>Pezizomycotina</taxon>
        <taxon>Lecanoromycetes</taxon>
        <taxon>OSLEUM clade</taxon>
        <taxon>Lecanoromycetidae</taxon>
        <taxon>Lecanorales</taxon>
        <taxon>Lecanorineae</taxon>
        <taxon>Stereocaulaceae</taxon>
        <taxon>Lepraria</taxon>
    </lineage>
</organism>
<dbReference type="InterPro" id="IPR053212">
    <property type="entry name" value="DHP_3-monooxygenase"/>
</dbReference>
<sequence length="441" mass="49081">MSSSAWHTTLEGRKPLNVVIIGGSLAGLMHGIMIKQLGHNVRILEQTTSSVRTDQAAGMGTGPQGREFFEQHDVYAKPYSFACPGFQFLDKEANIKRTLNLPLNLTSWNVLYYRLRANFDAFESTFCPTPPKASETDGSTVYDLGKKSTNVTYVDELVTVEYDDLIRGGSGTVHADLVVAADGANSSTRQCLLTTVQYSYSGYVAWRGTVPESKVSAETRKLFDQRFNTFPMKRGYIVGYAMPGPDGSLRSGDRLLNYVWYFNCPTSSADLKDNMTDTDGHTHRNTLPVGKMRPEIWAKHKAHAAQVLTPPFLELVNKTNEPFISTVNDCVANQASFFGGRLLLVGEALTLLRPHTGMSFNHAAVSCLLLQKVLKGEMDIDQWEREVLRYREKNMLLSIAVGSYFQFGVLSPSFLLSVVKYIFAVVREQVGRLMQGLRAKL</sequence>
<evidence type="ECO:0000259" key="2">
    <source>
        <dbReference type="Pfam" id="PF22607"/>
    </source>
</evidence>
<accession>A0ABR4B1K0</accession>
<name>A0ABR4B1K0_9LECA</name>
<keyword evidence="4" id="KW-1185">Reference proteome</keyword>
<keyword evidence="1" id="KW-1133">Transmembrane helix</keyword>
<feature type="domain" description="2,6-dihydroxypyridine 3-monooxygenase substrate binding" evidence="2">
    <location>
        <begin position="200"/>
        <end position="329"/>
    </location>
</feature>
<evidence type="ECO:0000256" key="1">
    <source>
        <dbReference type="SAM" id="Phobius"/>
    </source>
</evidence>
<gene>
    <name evidence="3" type="ORF">ABVK25_007933</name>
</gene>
<dbReference type="Proteomes" id="UP001590951">
    <property type="component" value="Unassembled WGS sequence"/>
</dbReference>
<dbReference type="Gene3D" id="3.50.50.60">
    <property type="entry name" value="FAD/NAD(P)-binding domain"/>
    <property type="match status" value="1"/>
</dbReference>
<dbReference type="Pfam" id="PF22607">
    <property type="entry name" value="FAD_binding-like"/>
    <property type="match status" value="1"/>
</dbReference>
<dbReference type="SUPFAM" id="SSF54373">
    <property type="entry name" value="FAD-linked reductases, C-terminal domain"/>
    <property type="match status" value="1"/>
</dbReference>
<feature type="transmembrane region" description="Helical" evidence="1">
    <location>
        <begin position="395"/>
        <end position="423"/>
    </location>
</feature>
<keyword evidence="1" id="KW-0472">Membrane</keyword>
<dbReference type="EMBL" id="JBHFEH010000032">
    <property type="protein sequence ID" value="KAL2051777.1"/>
    <property type="molecule type" value="Genomic_DNA"/>
</dbReference>
<evidence type="ECO:0000313" key="4">
    <source>
        <dbReference type="Proteomes" id="UP001590951"/>
    </source>
</evidence>
<comment type="caution">
    <text evidence="3">The sequence shown here is derived from an EMBL/GenBank/DDBJ whole genome shotgun (WGS) entry which is preliminary data.</text>
</comment>
<dbReference type="SUPFAM" id="SSF51905">
    <property type="entry name" value="FAD/NAD(P)-binding domain"/>
    <property type="match status" value="1"/>
</dbReference>
<keyword evidence="1" id="KW-0812">Transmembrane</keyword>
<reference evidence="3 4" key="1">
    <citation type="submission" date="2024-09" db="EMBL/GenBank/DDBJ databases">
        <title>Rethinking Asexuality: The Enigmatic Case of Functional Sexual Genes in Lepraria (Stereocaulaceae).</title>
        <authorList>
            <person name="Doellman M."/>
            <person name="Sun Y."/>
            <person name="Barcenas-Pena A."/>
            <person name="Lumbsch H.T."/>
            <person name="Grewe F."/>
        </authorList>
    </citation>
    <scope>NUCLEOTIDE SEQUENCE [LARGE SCALE GENOMIC DNA]</scope>
    <source>
        <strain evidence="3 4">Grewe 0041</strain>
    </source>
</reference>
<evidence type="ECO:0000313" key="3">
    <source>
        <dbReference type="EMBL" id="KAL2051777.1"/>
    </source>
</evidence>
<dbReference type="PANTHER" id="PTHR47469:SF2">
    <property type="entry name" value="OS06G0597600 PROTEIN"/>
    <property type="match status" value="1"/>
</dbReference>
<dbReference type="InterPro" id="IPR054707">
    <property type="entry name" value="DhpH_subs-bd"/>
</dbReference>
<dbReference type="InterPro" id="IPR036188">
    <property type="entry name" value="FAD/NAD-bd_sf"/>
</dbReference>
<protein>
    <recommendedName>
        <fullName evidence="2">2,6-dihydroxypyridine 3-monooxygenase substrate binding domain-containing protein</fullName>
    </recommendedName>
</protein>
<proteinExistence type="predicted"/>